<dbReference type="RefSeq" id="XP_014167927.1">
    <property type="nucleotide sequence ID" value="XM_014312452.1"/>
</dbReference>
<dbReference type="EMBL" id="GL630006">
    <property type="protein sequence ID" value="EFW98444.1"/>
    <property type="molecule type" value="Genomic_DNA"/>
</dbReference>
<dbReference type="OrthoDB" id="9977941at2759"/>
<dbReference type="InParanoid" id="F0XTZ6"/>
<name>F0XTZ6_GROCL</name>
<dbReference type="AlphaFoldDB" id="F0XTZ6"/>
<dbReference type="InterPro" id="IPR052998">
    <property type="entry name" value="Hetero-Diels-Alderase-like"/>
</dbReference>
<dbReference type="PANTHER" id="PTHR42060">
    <property type="entry name" value="NHL REPEAT-CONTAINING PROTEIN-RELATED"/>
    <property type="match status" value="1"/>
</dbReference>
<evidence type="ECO:0000313" key="3">
    <source>
        <dbReference type="Proteomes" id="UP000007796"/>
    </source>
</evidence>
<gene>
    <name evidence="2" type="ORF">CMQ_4296</name>
</gene>
<dbReference type="STRING" id="655863.F0XTZ6"/>
<dbReference type="InterPro" id="IPR011042">
    <property type="entry name" value="6-blade_b-propeller_TolB-like"/>
</dbReference>
<keyword evidence="3" id="KW-1185">Reference proteome</keyword>
<feature type="chain" id="PRO_5003264134" description="Six-bladed beta-propeller-like protein" evidence="1">
    <location>
        <begin position="24"/>
        <end position="350"/>
    </location>
</feature>
<proteinExistence type="predicted"/>
<evidence type="ECO:0008006" key="4">
    <source>
        <dbReference type="Google" id="ProtNLM"/>
    </source>
</evidence>
<feature type="signal peptide" evidence="1">
    <location>
        <begin position="1"/>
        <end position="23"/>
    </location>
</feature>
<dbReference type="HOGENOM" id="CLU_052989_1_0_1"/>
<dbReference type="eggNOG" id="ENOG502S00D">
    <property type="taxonomic scope" value="Eukaryota"/>
</dbReference>
<dbReference type="GeneID" id="25977491"/>
<evidence type="ECO:0000313" key="2">
    <source>
        <dbReference type="EMBL" id="EFW98444.1"/>
    </source>
</evidence>
<evidence type="ECO:0000256" key="1">
    <source>
        <dbReference type="SAM" id="SignalP"/>
    </source>
</evidence>
<protein>
    <recommendedName>
        <fullName evidence="4">Six-bladed beta-propeller-like protein</fullName>
    </recommendedName>
</protein>
<keyword evidence="1" id="KW-0732">Signal</keyword>
<sequence length="350" mass="36296">MRLFLSRILGAALTLATATTARSCRPDVQQASVTAVAELGTPPSWAENLAFRPDGNLLVTRLYEPALYHVDVTTGAVVEVYAWNGSEHLGVLGVGQTTADVFYVAVAALVDLTTGATVAGANEIYRVDMRPFMLTDDGTAVANAAVVTRVATVEAAGLFNGLAVLDKRYLLVADSIGGVVYGVDVLTGAYGVAVNDSLMSVGYAAYPQSTLGINGVKVYGDQLYWTNSAAGLLARVPINRLGQAVGPASIAVADVVPIDDFAIRGDGVAFLCQNQLNTLSVAYLDERRPVTSFAIAGSNGSTVLAGVTAAMFSPSRPKRLYLSTSGGLAAPINGTVTVSGGVSYIDTTDY</sequence>
<dbReference type="Proteomes" id="UP000007796">
    <property type="component" value="Unassembled WGS sequence"/>
</dbReference>
<accession>F0XTZ6</accession>
<dbReference type="PANTHER" id="PTHR42060:SF1">
    <property type="entry name" value="NHL REPEAT-CONTAINING PROTEIN"/>
    <property type="match status" value="1"/>
</dbReference>
<dbReference type="Gene3D" id="2.120.10.30">
    <property type="entry name" value="TolB, C-terminal domain"/>
    <property type="match status" value="1"/>
</dbReference>
<dbReference type="SUPFAM" id="SSF63829">
    <property type="entry name" value="Calcium-dependent phosphotriesterase"/>
    <property type="match status" value="1"/>
</dbReference>
<organism evidence="3">
    <name type="scientific">Grosmannia clavigera (strain kw1407 / UAMH 11150)</name>
    <name type="common">Blue stain fungus</name>
    <name type="synonym">Graphiocladiella clavigera</name>
    <dbReference type="NCBI Taxonomy" id="655863"/>
    <lineage>
        <taxon>Eukaryota</taxon>
        <taxon>Fungi</taxon>
        <taxon>Dikarya</taxon>
        <taxon>Ascomycota</taxon>
        <taxon>Pezizomycotina</taxon>
        <taxon>Sordariomycetes</taxon>
        <taxon>Sordariomycetidae</taxon>
        <taxon>Ophiostomatales</taxon>
        <taxon>Ophiostomataceae</taxon>
        <taxon>Leptographium</taxon>
    </lineage>
</organism>
<reference evidence="2 3" key="1">
    <citation type="journal article" date="2011" name="Proc. Natl. Acad. Sci. U.S.A.">
        <title>Genome and transcriptome analyses of the mountain pine beetle-fungal symbiont Grosmannia clavigera, a lodgepole pine pathogen.</title>
        <authorList>
            <person name="DiGuistini S."/>
            <person name="Wang Y."/>
            <person name="Liao N.Y."/>
            <person name="Taylor G."/>
            <person name="Tanguay P."/>
            <person name="Feau N."/>
            <person name="Henrissat B."/>
            <person name="Chan S.K."/>
            <person name="Hesse-Orce U."/>
            <person name="Alamouti S.M."/>
            <person name="Tsui C.K.M."/>
            <person name="Docking R.T."/>
            <person name="Levasseur A."/>
            <person name="Haridas S."/>
            <person name="Robertson G."/>
            <person name="Birol I."/>
            <person name="Holt R.A."/>
            <person name="Marra M.A."/>
            <person name="Hamelin R.C."/>
            <person name="Hirst M."/>
            <person name="Jones S.J.M."/>
            <person name="Bohlmann J."/>
            <person name="Breuil C."/>
        </authorList>
    </citation>
    <scope>NUCLEOTIDE SEQUENCE [LARGE SCALE GENOMIC DNA]</scope>
    <source>
        <strain evidence="3">kw1407 / UAMH 11150</strain>
    </source>
</reference>